<evidence type="ECO:0000256" key="5">
    <source>
        <dbReference type="ARBA" id="ARBA00022729"/>
    </source>
</evidence>
<evidence type="ECO:0000256" key="2">
    <source>
        <dbReference type="ARBA" id="ARBA00004236"/>
    </source>
</evidence>
<evidence type="ECO:0000256" key="11">
    <source>
        <dbReference type="ARBA" id="ARBA00023180"/>
    </source>
</evidence>
<dbReference type="AlphaFoldDB" id="A0A1Y3B4H6"/>
<dbReference type="InterPro" id="IPR013783">
    <property type="entry name" value="Ig-like_fold"/>
</dbReference>
<dbReference type="InterPro" id="IPR003599">
    <property type="entry name" value="Ig_sub"/>
</dbReference>
<keyword evidence="9" id="KW-0472">Membrane</keyword>
<dbReference type="PROSITE" id="PS50835">
    <property type="entry name" value="IG_LIKE"/>
    <property type="match status" value="2"/>
</dbReference>
<evidence type="ECO:0000259" key="13">
    <source>
        <dbReference type="PROSITE" id="PS50835"/>
    </source>
</evidence>
<protein>
    <recommendedName>
        <fullName evidence="13">Ig-like domain-containing protein</fullName>
    </recommendedName>
</protein>
<evidence type="ECO:0000256" key="12">
    <source>
        <dbReference type="ARBA" id="ARBA00023319"/>
    </source>
</evidence>
<evidence type="ECO:0000256" key="10">
    <source>
        <dbReference type="ARBA" id="ARBA00023157"/>
    </source>
</evidence>
<dbReference type="Pfam" id="PF13927">
    <property type="entry name" value="Ig_3"/>
    <property type="match status" value="2"/>
</dbReference>
<comment type="subcellular location">
    <subcellularLocation>
        <location evidence="2">Cell membrane</location>
    </subcellularLocation>
    <subcellularLocation>
        <location evidence="1">Membrane</location>
        <topology evidence="1">Single-pass membrane protein</topology>
    </subcellularLocation>
</comment>
<dbReference type="InterPro" id="IPR007110">
    <property type="entry name" value="Ig-like_dom"/>
</dbReference>
<evidence type="ECO:0000256" key="6">
    <source>
        <dbReference type="ARBA" id="ARBA00022737"/>
    </source>
</evidence>
<proteinExistence type="predicted"/>
<feature type="domain" description="Ig-like" evidence="13">
    <location>
        <begin position="1"/>
        <end position="77"/>
    </location>
</feature>
<dbReference type="EMBL" id="MUJZ01043717">
    <property type="protein sequence ID" value="OTF75097.1"/>
    <property type="molecule type" value="Genomic_DNA"/>
</dbReference>
<dbReference type="FunFam" id="2.60.40.10:FF:000005">
    <property type="entry name" value="Neuronal cell adhesion molecule"/>
    <property type="match status" value="1"/>
</dbReference>
<dbReference type="SUPFAM" id="SSF48726">
    <property type="entry name" value="Immunoglobulin"/>
    <property type="match status" value="2"/>
</dbReference>
<dbReference type="GO" id="GO:0008046">
    <property type="term" value="F:axon guidance receptor activity"/>
    <property type="evidence" value="ECO:0007669"/>
    <property type="project" value="TreeGrafter"/>
</dbReference>
<evidence type="ECO:0000256" key="3">
    <source>
        <dbReference type="ARBA" id="ARBA00022475"/>
    </source>
</evidence>
<dbReference type="SMART" id="SM00409">
    <property type="entry name" value="IG"/>
    <property type="match status" value="2"/>
</dbReference>
<dbReference type="SMART" id="SM00408">
    <property type="entry name" value="IGc2"/>
    <property type="match status" value="2"/>
</dbReference>
<dbReference type="FunFam" id="2.60.40.10:FF:000017">
    <property type="entry name" value="Down syndrome cell adhesion molecule b"/>
    <property type="match status" value="1"/>
</dbReference>
<feature type="domain" description="Ig-like" evidence="13">
    <location>
        <begin position="82"/>
        <end position="173"/>
    </location>
</feature>
<dbReference type="InterPro" id="IPR036179">
    <property type="entry name" value="Ig-like_dom_sf"/>
</dbReference>
<dbReference type="PANTHER" id="PTHR45080">
    <property type="entry name" value="CONTACTIN 5"/>
    <property type="match status" value="1"/>
</dbReference>
<evidence type="ECO:0000256" key="9">
    <source>
        <dbReference type="ARBA" id="ARBA00023136"/>
    </source>
</evidence>
<dbReference type="GO" id="GO:0043025">
    <property type="term" value="C:neuronal cell body"/>
    <property type="evidence" value="ECO:0007669"/>
    <property type="project" value="TreeGrafter"/>
</dbReference>
<dbReference type="GO" id="GO:0007156">
    <property type="term" value="P:homophilic cell adhesion via plasma membrane adhesion molecules"/>
    <property type="evidence" value="ECO:0007669"/>
    <property type="project" value="TreeGrafter"/>
</dbReference>
<evidence type="ECO:0000256" key="1">
    <source>
        <dbReference type="ARBA" id="ARBA00004167"/>
    </source>
</evidence>
<dbReference type="GO" id="GO:0005886">
    <property type="term" value="C:plasma membrane"/>
    <property type="evidence" value="ECO:0007669"/>
    <property type="project" value="UniProtKB-SubCell"/>
</dbReference>
<keyword evidence="6" id="KW-0677">Repeat</keyword>
<sequence length="197" mass="22333">MITSTGESIQLECYAFGYPQPSISWRRENNDLLPTGGSLYKGNILIIHNITKADRGTYYCIADNNVGSGARRNVVVEVEFPPSVHVERPRYDQAINFDVNLQCSVESYPAPTIRWLKDGVEIQDSSHYQMSIFTTSHDYTDSVLRIKNIQQKHYGQYICHATNKLGSSQQIIEMFESSTPVCPPACVGYYGYFHPSY</sequence>
<evidence type="ECO:0000313" key="15">
    <source>
        <dbReference type="Proteomes" id="UP000194236"/>
    </source>
</evidence>
<dbReference type="PANTHER" id="PTHR45080:SF33">
    <property type="entry name" value="IG-LIKE DOMAIN-CONTAINING PROTEIN"/>
    <property type="match status" value="1"/>
</dbReference>
<dbReference type="GO" id="GO:0050808">
    <property type="term" value="P:synapse organization"/>
    <property type="evidence" value="ECO:0007669"/>
    <property type="project" value="TreeGrafter"/>
</dbReference>
<name>A0A1Y3B4H6_EURMA</name>
<dbReference type="InterPro" id="IPR050958">
    <property type="entry name" value="Cell_Adh-Cytoskel_Orgn"/>
</dbReference>
<keyword evidence="5" id="KW-0732">Signal</keyword>
<evidence type="ECO:0000256" key="4">
    <source>
        <dbReference type="ARBA" id="ARBA00022692"/>
    </source>
</evidence>
<dbReference type="GO" id="GO:0030424">
    <property type="term" value="C:axon"/>
    <property type="evidence" value="ECO:0007669"/>
    <property type="project" value="TreeGrafter"/>
</dbReference>
<evidence type="ECO:0000256" key="8">
    <source>
        <dbReference type="ARBA" id="ARBA00022989"/>
    </source>
</evidence>
<keyword evidence="11" id="KW-0325">Glycoprotein</keyword>
<keyword evidence="12" id="KW-0393">Immunoglobulin domain</keyword>
<organism evidence="14 15">
    <name type="scientific">Euroglyphus maynei</name>
    <name type="common">Mayne's house dust mite</name>
    <dbReference type="NCBI Taxonomy" id="6958"/>
    <lineage>
        <taxon>Eukaryota</taxon>
        <taxon>Metazoa</taxon>
        <taxon>Ecdysozoa</taxon>
        <taxon>Arthropoda</taxon>
        <taxon>Chelicerata</taxon>
        <taxon>Arachnida</taxon>
        <taxon>Acari</taxon>
        <taxon>Acariformes</taxon>
        <taxon>Sarcoptiformes</taxon>
        <taxon>Astigmata</taxon>
        <taxon>Psoroptidia</taxon>
        <taxon>Analgoidea</taxon>
        <taxon>Pyroglyphidae</taxon>
        <taxon>Pyroglyphinae</taxon>
        <taxon>Euroglyphus</taxon>
    </lineage>
</organism>
<dbReference type="CDD" id="cd00096">
    <property type="entry name" value="Ig"/>
    <property type="match status" value="1"/>
</dbReference>
<keyword evidence="4" id="KW-0812">Transmembrane</keyword>
<dbReference type="Gene3D" id="2.60.40.10">
    <property type="entry name" value="Immunoglobulins"/>
    <property type="match status" value="2"/>
</dbReference>
<dbReference type="InterPro" id="IPR003598">
    <property type="entry name" value="Ig_sub2"/>
</dbReference>
<keyword evidence="7" id="KW-0130">Cell adhesion</keyword>
<dbReference type="OrthoDB" id="10010359at2759"/>
<keyword evidence="8" id="KW-1133">Transmembrane helix</keyword>
<evidence type="ECO:0000256" key="7">
    <source>
        <dbReference type="ARBA" id="ARBA00022889"/>
    </source>
</evidence>
<keyword evidence="3" id="KW-1003">Cell membrane</keyword>
<keyword evidence="15" id="KW-1185">Reference proteome</keyword>
<comment type="caution">
    <text evidence="14">The sequence shown here is derived from an EMBL/GenBank/DDBJ whole genome shotgun (WGS) entry which is preliminary data.</text>
</comment>
<reference evidence="14 15" key="1">
    <citation type="submission" date="2017-03" db="EMBL/GenBank/DDBJ databases">
        <title>Genome Survey of Euroglyphus maynei.</title>
        <authorList>
            <person name="Arlian L.G."/>
            <person name="Morgan M.S."/>
            <person name="Rider S.D."/>
        </authorList>
    </citation>
    <scope>NUCLEOTIDE SEQUENCE [LARGE SCALE GENOMIC DNA]</scope>
    <source>
        <strain evidence="14">Arlian Lab</strain>
        <tissue evidence="14">Whole body</tissue>
    </source>
</reference>
<keyword evidence="10" id="KW-1015">Disulfide bond</keyword>
<gene>
    <name evidence="14" type="ORF">BLA29_009713</name>
</gene>
<accession>A0A1Y3B4H6</accession>
<evidence type="ECO:0000313" key="14">
    <source>
        <dbReference type="EMBL" id="OTF75097.1"/>
    </source>
</evidence>
<dbReference type="Proteomes" id="UP000194236">
    <property type="component" value="Unassembled WGS sequence"/>
</dbReference>